<reference evidence="2" key="1">
    <citation type="submission" date="2023-03" db="EMBL/GenBank/DDBJ databases">
        <title>Massive genome expansion in bonnet fungi (Mycena s.s.) driven by repeated elements and novel gene families across ecological guilds.</title>
        <authorList>
            <consortium name="Lawrence Berkeley National Laboratory"/>
            <person name="Harder C.B."/>
            <person name="Miyauchi S."/>
            <person name="Viragh M."/>
            <person name="Kuo A."/>
            <person name="Thoen E."/>
            <person name="Andreopoulos B."/>
            <person name="Lu D."/>
            <person name="Skrede I."/>
            <person name="Drula E."/>
            <person name="Henrissat B."/>
            <person name="Morin E."/>
            <person name="Kohler A."/>
            <person name="Barry K."/>
            <person name="LaButti K."/>
            <person name="Morin E."/>
            <person name="Salamov A."/>
            <person name="Lipzen A."/>
            <person name="Mereny Z."/>
            <person name="Hegedus B."/>
            <person name="Baldrian P."/>
            <person name="Stursova M."/>
            <person name="Weitz H."/>
            <person name="Taylor A."/>
            <person name="Grigoriev I.V."/>
            <person name="Nagy L.G."/>
            <person name="Martin F."/>
            <person name="Kauserud H."/>
        </authorList>
    </citation>
    <scope>NUCLEOTIDE SEQUENCE</scope>
    <source>
        <strain evidence="2">CBHHK002</strain>
    </source>
</reference>
<sequence>MQQEQPREILGKRARMSEVPQSKPHVGSAALWPNSTSAKAKPSTPNPVESKDLAVSRAATHERDNIHHGPDAADCSGRGPTSAGEPPQKRRKIHVVHIVVPEIEIKEEEPPSVPLFDKSNVDARMTETGRPSSPLRCRAVEASISAAELQQHTPPPSPNSGAPETVTASSSTPSATANQRPALTPPRFFAITLPPTPPTSPLSPEPVLSWPKEVNDFDSYALASASTQSLIKHYLRVVELEAGRIAMVPLLEE</sequence>
<accession>A0AAD7ADY9</accession>
<dbReference type="Proteomes" id="UP001218218">
    <property type="component" value="Unassembled WGS sequence"/>
</dbReference>
<organism evidence="2 3">
    <name type="scientific">Mycena albidolilacea</name>
    <dbReference type="NCBI Taxonomy" id="1033008"/>
    <lineage>
        <taxon>Eukaryota</taxon>
        <taxon>Fungi</taxon>
        <taxon>Dikarya</taxon>
        <taxon>Basidiomycota</taxon>
        <taxon>Agaricomycotina</taxon>
        <taxon>Agaricomycetes</taxon>
        <taxon>Agaricomycetidae</taxon>
        <taxon>Agaricales</taxon>
        <taxon>Marasmiineae</taxon>
        <taxon>Mycenaceae</taxon>
        <taxon>Mycena</taxon>
    </lineage>
</organism>
<feature type="compositionally biased region" description="Basic and acidic residues" evidence="1">
    <location>
        <begin position="1"/>
        <end position="11"/>
    </location>
</feature>
<feature type="compositionally biased region" description="Low complexity" evidence="1">
    <location>
        <begin position="162"/>
        <end position="177"/>
    </location>
</feature>
<proteinExistence type="predicted"/>
<keyword evidence="3" id="KW-1185">Reference proteome</keyword>
<dbReference type="AlphaFoldDB" id="A0AAD7ADY9"/>
<protein>
    <submittedName>
        <fullName evidence="2">Uncharacterized protein</fullName>
    </submittedName>
</protein>
<feature type="compositionally biased region" description="Basic and acidic residues" evidence="1">
    <location>
        <begin position="49"/>
        <end position="71"/>
    </location>
</feature>
<evidence type="ECO:0000256" key="1">
    <source>
        <dbReference type="SAM" id="MobiDB-lite"/>
    </source>
</evidence>
<feature type="region of interest" description="Disordered" evidence="1">
    <location>
        <begin position="1"/>
        <end position="188"/>
    </location>
</feature>
<evidence type="ECO:0000313" key="3">
    <source>
        <dbReference type="Proteomes" id="UP001218218"/>
    </source>
</evidence>
<name>A0AAD7ADY9_9AGAR</name>
<dbReference type="EMBL" id="JARIHO010000008">
    <property type="protein sequence ID" value="KAJ7356399.1"/>
    <property type="molecule type" value="Genomic_DNA"/>
</dbReference>
<evidence type="ECO:0000313" key="2">
    <source>
        <dbReference type="EMBL" id="KAJ7356399.1"/>
    </source>
</evidence>
<gene>
    <name evidence="2" type="ORF">DFH08DRAFT_848960</name>
</gene>
<comment type="caution">
    <text evidence="2">The sequence shown here is derived from an EMBL/GenBank/DDBJ whole genome shotgun (WGS) entry which is preliminary data.</text>
</comment>